<dbReference type="Proteomes" id="UP000314294">
    <property type="component" value="Unassembled WGS sequence"/>
</dbReference>
<gene>
    <name evidence="1" type="ORF">EYF80_036487</name>
</gene>
<dbReference type="EMBL" id="SRLO01000519">
    <property type="protein sequence ID" value="TNN53333.1"/>
    <property type="molecule type" value="Genomic_DNA"/>
</dbReference>
<comment type="caution">
    <text evidence="1">The sequence shown here is derived from an EMBL/GenBank/DDBJ whole genome shotgun (WGS) entry which is preliminary data.</text>
</comment>
<sequence>MELESPDRSDQRWSSSFAEISQSLKSLTASTYCSCSDTMLCMDWTLPFVGRKRQPEISAKCTLSSALDSGPNVWSAVFSCISSVLSERRDSAVA</sequence>
<evidence type="ECO:0000313" key="1">
    <source>
        <dbReference type="EMBL" id="TNN53333.1"/>
    </source>
</evidence>
<organism evidence="1 2">
    <name type="scientific">Liparis tanakae</name>
    <name type="common">Tanaka's snailfish</name>
    <dbReference type="NCBI Taxonomy" id="230148"/>
    <lineage>
        <taxon>Eukaryota</taxon>
        <taxon>Metazoa</taxon>
        <taxon>Chordata</taxon>
        <taxon>Craniata</taxon>
        <taxon>Vertebrata</taxon>
        <taxon>Euteleostomi</taxon>
        <taxon>Actinopterygii</taxon>
        <taxon>Neopterygii</taxon>
        <taxon>Teleostei</taxon>
        <taxon>Neoteleostei</taxon>
        <taxon>Acanthomorphata</taxon>
        <taxon>Eupercaria</taxon>
        <taxon>Perciformes</taxon>
        <taxon>Cottioidei</taxon>
        <taxon>Cottales</taxon>
        <taxon>Liparidae</taxon>
        <taxon>Liparis</taxon>
    </lineage>
</organism>
<proteinExistence type="predicted"/>
<protein>
    <submittedName>
        <fullName evidence="1">Uncharacterized protein</fullName>
    </submittedName>
</protein>
<keyword evidence="2" id="KW-1185">Reference proteome</keyword>
<accession>A0A4Z2GKE6</accession>
<reference evidence="1 2" key="1">
    <citation type="submission" date="2019-03" db="EMBL/GenBank/DDBJ databases">
        <title>First draft genome of Liparis tanakae, snailfish: a comprehensive survey of snailfish specific genes.</title>
        <authorList>
            <person name="Kim W."/>
            <person name="Song I."/>
            <person name="Jeong J.-H."/>
            <person name="Kim D."/>
            <person name="Kim S."/>
            <person name="Ryu S."/>
            <person name="Song J.Y."/>
            <person name="Lee S.K."/>
        </authorList>
    </citation>
    <scope>NUCLEOTIDE SEQUENCE [LARGE SCALE GENOMIC DNA]</scope>
    <source>
        <tissue evidence="1">Muscle</tissue>
    </source>
</reference>
<dbReference type="AlphaFoldDB" id="A0A4Z2GKE6"/>
<evidence type="ECO:0000313" key="2">
    <source>
        <dbReference type="Proteomes" id="UP000314294"/>
    </source>
</evidence>
<name>A0A4Z2GKE6_9TELE</name>